<evidence type="ECO:0000259" key="1">
    <source>
        <dbReference type="Pfam" id="PF07883"/>
    </source>
</evidence>
<proteinExistence type="predicted"/>
<dbReference type="InterPro" id="IPR013096">
    <property type="entry name" value="Cupin_2"/>
</dbReference>
<accession>A0A9X7VY75</accession>
<dbReference type="Gene3D" id="2.60.120.10">
    <property type="entry name" value="Jelly Rolls"/>
    <property type="match status" value="1"/>
</dbReference>
<dbReference type="EMBL" id="CP071182">
    <property type="protein sequence ID" value="QSO46889.1"/>
    <property type="molecule type" value="Genomic_DNA"/>
</dbReference>
<name>A0A9X7VY75_9BACL</name>
<evidence type="ECO:0000313" key="3">
    <source>
        <dbReference type="Proteomes" id="UP000663505"/>
    </source>
</evidence>
<dbReference type="InterPro" id="IPR052535">
    <property type="entry name" value="Bacilysin_H2HPP_isomerase"/>
</dbReference>
<dbReference type="SUPFAM" id="SSF51182">
    <property type="entry name" value="RmlC-like cupins"/>
    <property type="match status" value="1"/>
</dbReference>
<dbReference type="CDD" id="cd02238">
    <property type="entry name" value="cupin_KdgF"/>
    <property type="match status" value="1"/>
</dbReference>
<dbReference type="InterPro" id="IPR014710">
    <property type="entry name" value="RmlC-like_jellyroll"/>
</dbReference>
<dbReference type="KEGG" id="afx:JZ786_21050"/>
<dbReference type="Proteomes" id="UP000663505">
    <property type="component" value="Chromosome"/>
</dbReference>
<dbReference type="InterPro" id="IPR011051">
    <property type="entry name" value="RmlC_Cupin_sf"/>
</dbReference>
<feature type="domain" description="Cupin type-2" evidence="1">
    <location>
        <begin position="61"/>
        <end position="128"/>
    </location>
</feature>
<keyword evidence="3" id="KW-1185">Reference proteome</keyword>
<sequence>MAEEKKDAEGTGGYFKVSDSVVEVEGDFQPQFLNIKDVPLLDVVEGLGLKPVFGEKILLSFVHMEPNSVAPMHSHPEEQIGTMIEGEYEFELNGEKRMIRKGDVYIVPPNVPHAARTYDKPCLALDIFSPPRSGYREMMEAALKKQAEEGNQE</sequence>
<evidence type="ECO:0000313" key="2">
    <source>
        <dbReference type="EMBL" id="QSO46889.1"/>
    </source>
</evidence>
<dbReference type="Pfam" id="PF07883">
    <property type="entry name" value="Cupin_2"/>
    <property type="match status" value="1"/>
</dbReference>
<dbReference type="RefSeq" id="WP_206656250.1">
    <property type="nucleotide sequence ID" value="NZ_CP071182.1"/>
</dbReference>
<dbReference type="AlphaFoldDB" id="A0A9X7VY75"/>
<reference evidence="2 3" key="1">
    <citation type="submission" date="2021-02" db="EMBL/GenBank/DDBJ databases">
        <title>Alicyclobacillus curvatus sp. nov. and Alicyclobacillus mengziensis sp. nov., two acidophilic bacteria isolated from acid mine drainage.</title>
        <authorList>
            <person name="Huang Y."/>
        </authorList>
    </citation>
    <scope>NUCLEOTIDE SEQUENCE [LARGE SCALE GENOMIC DNA]</scope>
    <source>
        <strain evidence="2 3">S30H14</strain>
    </source>
</reference>
<protein>
    <submittedName>
        <fullName evidence="2">Cupin domain-containing protein</fullName>
    </submittedName>
</protein>
<dbReference type="PANTHER" id="PTHR40112:SF1">
    <property type="entry name" value="H2HPP ISOMERASE"/>
    <property type="match status" value="1"/>
</dbReference>
<organism evidence="2 3">
    <name type="scientific">Alicyclobacillus mengziensis</name>
    <dbReference type="NCBI Taxonomy" id="2931921"/>
    <lineage>
        <taxon>Bacteria</taxon>
        <taxon>Bacillati</taxon>
        <taxon>Bacillota</taxon>
        <taxon>Bacilli</taxon>
        <taxon>Bacillales</taxon>
        <taxon>Alicyclobacillaceae</taxon>
        <taxon>Alicyclobacillus</taxon>
    </lineage>
</organism>
<gene>
    <name evidence="2" type="ORF">JZ786_21050</name>
</gene>
<dbReference type="PANTHER" id="PTHR40112">
    <property type="entry name" value="H2HPP ISOMERASE"/>
    <property type="match status" value="1"/>
</dbReference>